<name>A0AAV6XWQ1_9LAMI</name>
<feature type="region of interest" description="Disordered" evidence="1">
    <location>
        <begin position="89"/>
        <end position="110"/>
    </location>
</feature>
<proteinExistence type="predicted"/>
<sequence>MLHPQLMVYQFHMALSQAAQVPNPAVPPDGEAISYADKLKSNKLPHELAERLAKKAFVHDVDSNVIGTSALLNGRKTIVISKEEDDFMTAPSRMHSSANSSTDTPPCKGCTQSLKQCG</sequence>
<gene>
    <name evidence="2" type="ORF">BUALT_Bualt04G0037500</name>
</gene>
<dbReference type="EMBL" id="WHWC01000004">
    <property type="protein sequence ID" value="KAG8383665.1"/>
    <property type="molecule type" value="Genomic_DNA"/>
</dbReference>
<dbReference type="Proteomes" id="UP000826271">
    <property type="component" value="Unassembled WGS sequence"/>
</dbReference>
<keyword evidence="3" id="KW-1185">Reference proteome</keyword>
<evidence type="ECO:0000313" key="3">
    <source>
        <dbReference type="Proteomes" id="UP000826271"/>
    </source>
</evidence>
<feature type="compositionally biased region" description="Polar residues" evidence="1">
    <location>
        <begin position="94"/>
        <end position="110"/>
    </location>
</feature>
<organism evidence="2 3">
    <name type="scientific">Buddleja alternifolia</name>
    <dbReference type="NCBI Taxonomy" id="168488"/>
    <lineage>
        <taxon>Eukaryota</taxon>
        <taxon>Viridiplantae</taxon>
        <taxon>Streptophyta</taxon>
        <taxon>Embryophyta</taxon>
        <taxon>Tracheophyta</taxon>
        <taxon>Spermatophyta</taxon>
        <taxon>Magnoliopsida</taxon>
        <taxon>eudicotyledons</taxon>
        <taxon>Gunneridae</taxon>
        <taxon>Pentapetalae</taxon>
        <taxon>asterids</taxon>
        <taxon>lamiids</taxon>
        <taxon>Lamiales</taxon>
        <taxon>Scrophulariaceae</taxon>
        <taxon>Buddlejeae</taxon>
        <taxon>Buddleja</taxon>
    </lineage>
</organism>
<reference evidence="2" key="1">
    <citation type="submission" date="2019-10" db="EMBL/GenBank/DDBJ databases">
        <authorList>
            <person name="Zhang R."/>
            <person name="Pan Y."/>
            <person name="Wang J."/>
            <person name="Ma R."/>
            <person name="Yu S."/>
        </authorList>
    </citation>
    <scope>NUCLEOTIDE SEQUENCE</scope>
    <source>
        <strain evidence="2">LA-IB0</strain>
        <tissue evidence="2">Leaf</tissue>
    </source>
</reference>
<accession>A0AAV6XWQ1</accession>
<protein>
    <submittedName>
        <fullName evidence="2">Uncharacterized protein</fullName>
    </submittedName>
</protein>
<dbReference type="AlphaFoldDB" id="A0AAV6XWQ1"/>
<evidence type="ECO:0000313" key="2">
    <source>
        <dbReference type="EMBL" id="KAG8383665.1"/>
    </source>
</evidence>
<comment type="caution">
    <text evidence="2">The sequence shown here is derived from an EMBL/GenBank/DDBJ whole genome shotgun (WGS) entry which is preliminary data.</text>
</comment>
<evidence type="ECO:0000256" key="1">
    <source>
        <dbReference type="SAM" id="MobiDB-lite"/>
    </source>
</evidence>